<dbReference type="AlphaFoldDB" id="A0A8H3ZXR9"/>
<comment type="caution">
    <text evidence="2">The sequence shown here is derived from an EMBL/GenBank/DDBJ whole genome shotgun (WGS) entry which is preliminary data.</text>
</comment>
<organism evidence="2 3">
    <name type="scientific">Gigaspora margarita</name>
    <dbReference type="NCBI Taxonomy" id="4874"/>
    <lineage>
        <taxon>Eukaryota</taxon>
        <taxon>Fungi</taxon>
        <taxon>Fungi incertae sedis</taxon>
        <taxon>Mucoromycota</taxon>
        <taxon>Glomeromycotina</taxon>
        <taxon>Glomeromycetes</taxon>
        <taxon>Diversisporales</taxon>
        <taxon>Gigasporaceae</taxon>
        <taxon>Gigaspora</taxon>
    </lineage>
</organism>
<accession>A0A8H3ZXR9</accession>
<keyword evidence="3" id="KW-1185">Reference proteome</keyword>
<evidence type="ECO:0000313" key="2">
    <source>
        <dbReference type="EMBL" id="KAF0354551.1"/>
    </source>
</evidence>
<proteinExistence type="predicted"/>
<reference evidence="2 3" key="1">
    <citation type="journal article" date="2019" name="Environ. Microbiol.">
        <title>At the nexus of three kingdoms: the genome of the mycorrhizal fungus Gigaspora margarita provides insights into plant, endobacterial and fungal interactions.</title>
        <authorList>
            <person name="Venice F."/>
            <person name="Ghignone S."/>
            <person name="Salvioli di Fossalunga A."/>
            <person name="Amselem J."/>
            <person name="Novero M."/>
            <person name="Xianan X."/>
            <person name="Sedzielewska Toro K."/>
            <person name="Morin E."/>
            <person name="Lipzen A."/>
            <person name="Grigoriev I.V."/>
            <person name="Henrissat B."/>
            <person name="Martin F.M."/>
            <person name="Bonfante P."/>
        </authorList>
    </citation>
    <scope>NUCLEOTIDE SEQUENCE [LARGE SCALE GENOMIC DNA]</scope>
    <source>
        <strain evidence="2 3">BEG34</strain>
    </source>
</reference>
<feature type="region of interest" description="Disordered" evidence="1">
    <location>
        <begin position="87"/>
        <end position="128"/>
    </location>
</feature>
<gene>
    <name evidence="2" type="ORF">F8M41_014989</name>
</gene>
<name>A0A8H3ZXR9_GIGMA</name>
<protein>
    <submittedName>
        <fullName evidence="2">Uncharacterized protein</fullName>
    </submittedName>
</protein>
<feature type="compositionally biased region" description="Polar residues" evidence="1">
    <location>
        <begin position="88"/>
        <end position="104"/>
    </location>
</feature>
<evidence type="ECO:0000313" key="3">
    <source>
        <dbReference type="Proteomes" id="UP000439903"/>
    </source>
</evidence>
<dbReference type="Proteomes" id="UP000439903">
    <property type="component" value="Unassembled WGS sequence"/>
</dbReference>
<evidence type="ECO:0000256" key="1">
    <source>
        <dbReference type="SAM" id="MobiDB-lite"/>
    </source>
</evidence>
<dbReference type="EMBL" id="WTPW01003092">
    <property type="protein sequence ID" value="KAF0354551.1"/>
    <property type="molecule type" value="Genomic_DNA"/>
</dbReference>
<sequence length="128" mass="14368">MTRPQASTMFSLLSVTNTNELSIMPIITNTANNIIENLVLFFLALFISFCGGGSSDNNIASGAHLIFIPQQPQQRKSLYYMFKKTSDQDQSQINKNQDQSQLNIKKSKKSRSQSTQSTQSCRHRSTSD</sequence>
<dbReference type="OrthoDB" id="2308133at2759"/>